<comment type="caution">
    <text evidence="1">The sequence shown here is derived from an EMBL/GenBank/DDBJ whole genome shotgun (WGS) entry which is preliminary data.</text>
</comment>
<protein>
    <submittedName>
        <fullName evidence="1">5-carboxymethyl-2-hydroxymuconate isomerase</fullName>
    </submittedName>
</protein>
<proteinExistence type="predicted"/>
<dbReference type="RefSeq" id="WP_124735685.1">
    <property type="nucleotide sequence ID" value="NZ_WSSB01000008.1"/>
</dbReference>
<dbReference type="Proteomes" id="UP000467214">
    <property type="component" value="Unassembled WGS sequence"/>
</dbReference>
<evidence type="ECO:0000313" key="2">
    <source>
        <dbReference type="Proteomes" id="UP000467214"/>
    </source>
</evidence>
<dbReference type="InterPro" id="IPR014347">
    <property type="entry name" value="Tautomerase/MIF_sf"/>
</dbReference>
<dbReference type="AlphaFoldDB" id="A0A845BLU6"/>
<dbReference type="PANTHER" id="PTHR37950">
    <property type="entry name" value="4-HYDROXYPHENYLACETATE CATABOLISM PROTEIN"/>
    <property type="match status" value="1"/>
</dbReference>
<organism evidence="1 2">
    <name type="scientific">Craterilacuibacter sinensis</name>
    <dbReference type="NCBI Taxonomy" id="2686017"/>
    <lineage>
        <taxon>Bacteria</taxon>
        <taxon>Pseudomonadati</taxon>
        <taxon>Pseudomonadota</taxon>
        <taxon>Betaproteobacteria</taxon>
        <taxon>Neisseriales</taxon>
        <taxon>Neisseriaceae</taxon>
        <taxon>Craterilacuibacter</taxon>
    </lineage>
</organism>
<gene>
    <name evidence="1" type="ORF">GQF02_09935</name>
</gene>
<dbReference type="PANTHER" id="PTHR37950:SF1">
    <property type="entry name" value="4-HYDROXYPHENYLACETATE CATABOLISM PROTEIN"/>
    <property type="match status" value="1"/>
</dbReference>
<dbReference type="InterPro" id="IPR004220">
    <property type="entry name" value="5-COMe_2-OHmuconate_Isoase"/>
</dbReference>
<dbReference type="Pfam" id="PF02962">
    <property type="entry name" value="CHMI"/>
    <property type="match status" value="1"/>
</dbReference>
<dbReference type="GO" id="GO:0008704">
    <property type="term" value="F:5-carboxymethyl-2-hydroxymuconate delta-isomerase activity"/>
    <property type="evidence" value="ECO:0007669"/>
    <property type="project" value="InterPro"/>
</dbReference>
<evidence type="ECO:0000313" key="1">
    <source>
        <dbReference type="EMBL" id="MXR37292.1"/>
    </source>
</evidence>
<reference evidence="1 2" key="1">
    <citation type="submission" date="2019-12" db="EMBL/GenBank/DDBJ databases">
        <title>Neisseriaceae gen. nov. sp. Genome sequencing and assembly.</title>
        <authorList>
            <person name="Liu Z."/>
            <person name="Li A."/>
        </authorList>
    </citation>
    <scope>NUCLEOTIDE SEQUENCE [LARGE SCALE GENOMIC DNA]</scope>
    <source>
        <strain evidence="1 2">B2N2-7</strain>
    </source>
</reference>
<keyword evidence="1" id="KW-0413">Isomerase</keyword>
<dbReference type="EMBL" id="WSSB01000008">
    <property type="protein sequence ID" value="MXR37292.1"/>
    <property type="molecule type" value="Genomic_DNA"/>
</dbReference>
<dbReference type="Gene3D" id="3.30.429.10">
    <property type="entry name" value="Macrophage Migration Inhibitory Factor"/>
    <property type="match status" value="1"/>
</dbReference>
<dbReference type="SUPFAM" id="SSF55331">
    <property type="entry name" value="Tautomerase/MIF"/>
    <property type="match status" value="1"/>
</dbReference>
<accession>A0A845BLU6</accession>
<keyword evidence="2" id="KW-1185">Reference proteome</keyword>
<sequence length="119" mass="13088">MPHLNIEYSDNLSALDTGALLLAMNQALLACGQFEERDIKSRAQKMDAFLIGVSLAQRAFVHAKLSILDGRTPAIRQDLAACLLQVLQQQCWPGGIEVQLCVEVLEIERASYAKACIEC</sequence>
<dbReference type="CDD" id="cd00580">
    <property type="entry name" value="CHMI"/>
    <property type="match status" value="1"/>
</dbReference>
<name>A0A845BLU6_9NEIS</name>